<evidence type="ECO:0000313" key="1">
    <source>
        <dbReference type="EMBL" id="KNZ49218.1"/>
    </source>
</evidence>
<comment type="caution">
    <text evidence="1">The sequence shown here is derived from an EMBL/GenBank/DDBJ whole genome shotgun (WGS) entry which is preliminary data.</text>
</comment>
<dbReference type="Proteomes" id="UP000037035">
    <property type="component" value="Unassembled WGS sequence"/>
</dbReference>
<reference evidence="1 2" key="1">
    <citation type="submission" date="2015-08" db="EMBL/GenBank/DDBJ databases">
        <title>Next Generation Sequencing and Analysis of the Genome of Puccinia sorghi L Schw, the Causal Agent of Maize Common Rust.</title>
        <authorList>
            <person name="Rochi L."/>
            <person name="Burguener G."/>
            <person name="Darino M."/>
            <person name="Turjanski A."/>
            <person name="Kreff E."/>
            <person name="Dieguez M.J."/>
            <person name="Sacco F."/>
        </authorList>
    </citation>
    <scope>NUCLEOTIDE SEQUENCE [LARGE SCALE GENOMIC DNA]</scope>
    <source>
        <strain evidence="1 2">RO10H11247</strain>
    </source>
</reference>
<dbReference type="PANTHER" id="PTHR31912">
    <property type="entry name" value="IP13529P"/>
    <property type="match status" value="1"/>
</dbReference>
<gene>
    <name evidence="1" type="ORF">VP01_5148g1</name>
</gene>
<dbReference type="OrthoDB" id="2506088at2759"/>
<evidence type="ECO:0000313" key="2">
    <source>
        <dbReference type="Proteomes" id="UP000037035"/>
    </source>
</evidence>
<name>A0A0L6UL06_9BASI</name>
<proteinExistence type="predicted"/>
<organism evidence="1 2">
    <name type="scientific">Puccinia sorghi</name>
    <dbReference type="NCBI Taxonomy" id="27349"/>
    <lineage>
        <taxon>Eukaryota</taxon>
        <taxon>Fungi</taxon>
        <taxon>Dikarya</taxon>
        <taxon>Basidiomycota</taxon>
        <taxon>Pucciniomycotina</taxon>
        <taxon>Pucciniomycetes</taxon>
        <taxon>Pucciniales</taxon>
        <taxon>Pucciniaceae</taxon>
        <taxon>Puccinia</taxon>
    </lineage>
</organism>
<dbReference type="AlphaFoldDB" id="A0A0L6UL06"/>
<accession>A0A0L6UL06</accession>
<sequence>MFPGGLSTTGHWVQSLPMWNKHVSYFFILAGLPPYLSNQEFNCHFISTLNKASVLEIGEPIVQELKTFLLSEKFNQGFCAFDSSISQEVLFTSFVLCFLADSPMHAEITDTPVPARSLNPCKQFLLTHFFYFFDYDITDKCTIWRKNCVMETDTIMNKFLDKYKKKPQLKKKMKDLEENKHSQFFNPFLVLKAFDGVEDTPGEILHIFLLGIVKYLAIDFITKC</sequence>
<keyword evidence="2" id="KW-1185">Reference proteome</keyword>
<dbReference type="PANTHER" id="PTHR31912:SF34">
    <property type="entry name" value="NOTOCHORD-RELATED PROTEIN"/>
    <property type="match status" value="1"/>
</dbReference>
<dbReference type="EMBL" id="LAVV01010329">
    <property type="protein sequence ID" value="KNZ49218.1"/>
    <property type="molecule type" value="Genomic_DNA"/>
</dbReference>
<dbReference type="VEuPathDB" id="FungiDB:VP01_5148g1"/>
<protein>
    <submittedName>
        <fullName evidence="1">Uncharacterized protein</fullName>
    </submittedName>
</protein>